<keyword evidence="3" id="KW-0804">Transcription</keyword>
<dbReference type="PANTHER" id="PTHR30055:SF234">
    <property type="entry name" value="HTH-TYPE TRANSCRIPTIONAL REGULATOR BETI"/>
    <property type="match status" value="1"/>
</dbReference>
<accession>A0A2S5T9Y6</accession>
<dbReference type="InterPro" id="IPR050109">
    <property type="entry name" value="HTH-type_TetR-like_transc_reg"/>
</dbReference>
<dbReference type="GO" id="GO:0000976">
    <property type="term" value="F:transcription cis-regulatory region binding"/>
    <property type="evidence" value="ECO:0007669"/>
    <property type="project" value="TreeGrafter"/>
</dbReference>
<dbReference type="Pfam" id="PF00440">
    <property type="entry name" value="TetR_N"/>
    <property type="match status" value="1"/>
</dbReference>
<keyword evidence="1" id="KW-0805">Transcription regulation</keyword>
<evidence type="ECO:0000259" key="6">
    <source>
        <dbReference type="PROSITE" id="PS50977"/>
    </source>
</evidence>
<keyword evidence="8" id="KW-1185">Reference proteome</keyword>
<evidence type="ECO:0000256" key="1">
    <source>
        <dbReference type="ARBA" id="ARBA00023015"/>
    </source>
</evidence>
<dbReference type="Proteomes" id="UP000238220">
    <property type="component" value="Unassembled WGS sequence"/>
</dbReference>
<sequence>MLDQTRPGPRTKTQRRPQDPARTRAAILEAASSLLAKDGPEGLSVSQVAQLAGVNRGTAYQHFQTREQLLEATTAWVSENLRRAVFGDGSSVHAVAPSDPQWVVERMAGFAMENPELGRAWLFEVLSSSQPASDPFWHHYKTLFEKFARSDRAQPGIDTEVHSVIMLIGTFLWPVFVRSRARTARERQELVQRFTNEMLRLSLSGTMRPEEFPELQAKMPQVAAAKKPRR</sequence>
<dbReference type="Gene3D" id="1.10.357.10">
    <property type="entry name" value="Tetracycline Repressor, domain 2"/>
    <property type="match status" value="1"/>
</dbReference>
<comment type="caution">
    <text evidence="7">The sequence shown here is derived from an EMBL/GenBank/DDBJ whole genome shotgun (WGS) entry which is preliminary data.</text>
</comment>
<evidence type="ECO:0000313" key="7">
    <source>
        <dbReference type="EMBL" id="PPE71811.1"/>
    </source>
</evidence>
<organism evidence="7 8">
    <name type="scientific">Solimonas fluminis</name>
    <dbReference type="NCBI Taxonomy" id="2086571"/>
    <lineage>
        <taxon>Bacteria</taxon>
        <taxon>Pseudomonadati</taxon>
        <taxon>Pseudomonadota</taxon>
        <taxon>Gammaproteobacteria</taxon>
        <taxon>Nevskiales</taxon>
        <taxon>Nevskiaceae</taxon>
        <taxon>Solimonas</taxon>
    </lineage>
</organism>
<dbReference type="AlphaFoldDB" id="A0A2S5T9Y6"/>
<dbReference type="SUPFAM" id="SSF46689">
    <property type="entry name" value="Homeodomain-like"/>
    <property type="match status" value="1"/>
</dbReference>
<protein>
    <submittedName>
        <fullName evidence="7">TetR/AcrR family transcriptional regulator</fullName>
    </submittedName>
</protein>
<evidence type="ECO:0000313" key="8">
    <source>
        <dbReference type="Proteomes" id="UP000238220"/>
    </source>
</evidence>
<dbReference type="PRINTS" id="PR00455">
    <property type="entry name" value="HTHTETR"/>
</dbReference>
<dbReference type="PROSITE" id="PS50977">
    <property type="entry name" value="HTH_TETR_2"/>
    <property type="match status" value="1"/>
</dbReference>
<name>A0A2S5T9Y6_9GAMM</name>
<evidence type="ECO:0000256" key="5">
    <source>
        <dbReference type="SAM" id="MobiDB-lite"/>
    </source>
</evidence>
<dbReference type="OrthoDB" id="9151800at2"/>
<dbReference type="PANTHER" id="PTHR30055">
    <property type="entry name" value="HTH-TYPE TRANSCRIPTIONAL REGULATOR RUTR"/>
    <property type="match status" value="1"/>
</dbReference>
<dbReference type="InterPro" id="IPR001647">
    <property type="entry name" value="HTH_TetR"/>
</dbReference>
<gene>
    <name evidence="7" type="ORF">C3942_21605</name>
</gene>
<evidence type="ECO:0000256" key="3">
    <source>
        <dbReference type="ARBA" id="ARBA00023163"/>
    </source>
</evidence>
<feature type="region of interest" description="Disordered" evidence="5">
    <location>
        <begin position="1"/>
        <end position="21"/>
    </location>
</feature>
<evidence type="ECO:0000256" key="2">
    <source>
        <dbReference type="ARBA" id="ARBA00023125"/>
    </source>
</evidence>
<evidence type="ECO:0000256" key="4">
    <source>
        <dbReference type="PROSITE-ProRule" id="PRU00335"/>
    </source>
</evidence>
<proteinExistence type="predicted"/>
<feature type="domain" description="HTH tetR-type" evidence="6">
    <location>
        <begin position="21"/>
        <end position="81"/>
    </location>
</feature>
<dbReference type="InterPro" id="IPR009057">
    <property type="entry name" value="Homeodomain-like_sf"/>
</dbReference>
<keyword evidence="2 4" id="KW-0238">DNA-binding</keyword>
<dbReference type="RefSeq" id="WP_104232448.1">
    <property type="nucleotide sequence ID" value="NZ_PSNW01000022.1"/>
</dbReference>
<dbReference type="GO" id="GO:0003700">
    <property type="term" value="F:DNA-binding transcription factor activity"/>
    <property type="evidence" value="ECO:0007669"/>
    <property type="project" value="TreeGrafter"/>
</dbReference>
<feature type="DNA-binding region" description="H-T-H motif" evidence="4">
    <location>
        <begin position="44"/>
        <end position="63"/>
    </location>
</feature>
<dbReference type="EMBL" id="PSNW01000022">
    <property type="protein sequence ID" value="PPE71811.1"/>
    <property type="molecule type" value="Genomic_DNA"/>
</dbReference>
<reference evidence="7 8" key="1">
    <citation type="submission" date="2018-02" db="EMBL/GenBank/DDBJ databases">
        <title>Genome sequencing of Solimonas sp. HR-BB.</title>
        <authorList>
            <person name="Lee Y."/>
            <person name="Jeon C.O."/>
        </authorList>
    </citation>
    <scope>NUCLEOTIDE SEQUENCE [LARGE SCALE GENOMIC DNA]</scope>
    <source>
        <strain evidence="7 8">HR-BB</strain>
    </source>
</reference>